<dbReference type="InterPro" id="IPR036271">
    <property type="entry name" value="Tet_transcr_reg_TetR-rel_C_sf"/>
</dbReference>
<accession>A0ABW1WB88</accession>
<dbReference type="RefSeq" id="WP_253051883.1">
    <property type="nucleotide sequence ID" value="NZ_JAMXWN010000001.1"/>
</dbReference>
<dbReference type="PANTHER" id="PTHR47506:SF6">
    <property type="entry name" value="HTH-TYPE TRANSCRIPTIONAL REPRESSOR NEMR"/>
    <property type="match status" value="1"/>
</dbReference>
<evidence type="ECO:0000256" key="1">
    <source>
        <dbReference type="ARBA" id="ARBA00023015"/>
    </source>
</evidence>
<evidence type="ECO:0000259" key="5">
    <source>
        <dbReference type="PROSITE" id="PS50977"/>
    </source>
</evidence>
<dbReference type="Pfam" id="PF17922">
    <property type="entry name" value="TetR_C_17"/>
    <property type="match status" value="1"/>
</dbReference>
<comment type="caution">
    <text evidence="6">The sequence shown here is derived from an EMBL/GenBank/DDBJ whole genome shotgun (WGS) entry which is preliminary data.</text>
</comment>
<dbReference type="Pfam" id="PF00440">
    <property type="entry name" value="TetR_N"/>
    <property type="match status" value="1"/>
</dbReference>
<dbReference type="InterPro" id="IPR009057">
    <property type="entry name" value="Homeodomain-like_sf"/>
</dbReference>
<dbReference type="Gene3D" id="1.10.10.60">
    <property type="entry name" value="Homeodomain-like"/>
    <property type="match status" value="1"/>
</dbReference>
<dbReference type="SUPFAM" id="SSF48498">
    <property type="entry name" value="Tetracyclin repressor-like, C-terminal domain"/>
    <property type="match status" value="1"/>
</dbReference>
<feature type="DNA-binding region" description="H-T-H motif" evidence="4">
    <location>
        <begin position="33"/>
        <end position="52"/>
    </location>
</feature>
<feature type="domain" description="HTH tetR-type" evidence="5">
    <location>
        <begin position="10"/>
        <end position="70"/>
    </location>
</feature>
<gene>
    <name evidence="6" type="ORF">ACFP7A_03335</name>
</gene>
<dbReference type="InterPro" id="IPR001647">
    <property type="entry name" value="HTH_TetR"/>
</dbReference>
<dbReference type="InterPro" id="IPR041612">
    <property type="entry name" value="YfiR_C"/>
</dbReference>
<evidence type="ECO:0000313" key="7">
    <source>
        <dbReference type="Proteomes" id="UP001596267"/>
    </source>
</evidence>
<dbReference type="SUPFAM" id="SSF46689">
    <property type="entry name" value="Homeodomain-like"/>
    <property type="match status" value="1"/>
</dbReference>
<evidence type="ECO:0000256" key="2">
    <source>
        <dbReference type="ARBA" id="ARBA00023125"/>
    </source>
</evidence>
<keyword evidence="2 4" id="KW-0238">DNA-binding</keyword>
<name>A0ABW1WB88_9BACL</name>
<dbReference type="PANTHER" id="PTHR47506">
    <property type="entry name" value="TRANSCRIPTIONAL REGULATORY PROTEIN"/>
    <property type="match status" value="1"/>
</dbReference>
<reference evidence="7" key="1">
    <citation type="journal article" date="2019" name="Int. J. Syst. Evol. Microbiol.">
        <title>The Global Catalogue of Microorganisms (GCM) 10K type strain sequencing project: providing services to taxonomists for standard genome sequencing and annotation.</title>
        <authorList>
            <consortium name="The Broad Institute Genomics Platform"/>
            <consortium name="The Broad Institute Genome Sequencing Center for Infectious Disease"/>
            <person name="Wu L."/>
            <person name="Ma J."/>
        </authorList>
    </citation>
    <scope>NUCLEOTIDE SEQUENCE [LARGE SCALE GENOMIC DNA]</scope>
    <source>
        <strain evidence="7">CCUG 42001</strain>
    </source>
</reference>
<dbReference type="EMBL" id="JBHSTQ010000002">
    <property type="protein sequence ID" value="MFC6385626.1"/>
    <property type="molecule type" value="Genomic_DNA"/>
</dbReference>
<evidence type="ECO:0000313" key="6">
    <source>
        <dbReference type="EMBL" id="MFC6385626.1"/>
    </source>
</evidence>
<dbReference type="Gene3D" id="1.10.357.10">
    <property type="entry name" value="Tetracycline Repressor, domain 2"/>
    <property type="match status" value="1"/>
</dbReference>
<dbReference type="Proteomes" id="UP001596267">
    <property type="component" value="Unassembled WGS sequence"/>
</dbReference>
<keyword evidence="1" id="KW-0805">Transcription regulation</keyword>
<evidence type="ECO:0000256" key="4">
    <source>
        <dbReference type="PROSITE-ProRule" id="PRU00335"/>
    </source>
</evidence>
<dbReference type="PRINTS" id="PR00455">
    <property type="entry name" value="HTHTETR"/>
</dbReference>
<evidence type="ECO:0000256" key="3">
    <source>
        <dbReference type="ARBA" id="ARBA00023163"/>
    </source>
</evidence>
<dbReference type="PROSITE" id="PS50977">
    <property type="entry name" value="HTH_TETR_2"/>
    <property type="match status" value="1"/>
</dbReference>
<organism evidence="6 7">
    <name type="scientific">Sporolactobacillus kofuensis</name>
    <dbReference type="NCBI Taxonomy" id="269672"/>
    <lineage>
        <taxon>Bacteria</taxon>
        <taxon>Bacillati</taxon>
        <taxon>Bacillota</taxon>
        <taxon>Bacilli</taxon>
        <taxon>Bacillales</taxon>
        <taxon>Sporolactobacillaceae</taxon>
        <taxon>Sporolactobacillus</taxon>
    </lineage>
</organism>
<keyword evidence="7" id="KW-1185">Reference proteome</keyword>
<sequence length="205" mass="23326">MPKVTEAHVAERRKQILAAAQDVFSTKGFEPATMQDIVKISGMSRGGVYQYFGSTEAMMRALLEQNTKEFSDYVQSLIQKNGIIWDSLVEYLNSVSKEANTPFSIAVYEYFVSGWHNEERKAYLAKRYLNGQSVFLQLFKEGVRRGEFFPCQPLEVITRFFINVTDGIALEASLLNHQLIDTSNQIDSLKLYLKTALGIDKMNVE</sequence>
<proteinExistence type="predicted"/>
<protein>
    <submittedName>
        <fullName evidence="6">TetR family transcriptional regulator</fullName>
    </submittedName>
</protein>
<keyword evidence="3" id="KW-0804">Transcription</keyword>